<feature type="region of interest" description="Disordered" evidence="1">
    <location>
        <begin position="1"/>
        <end position="27"/>
    </location>
</feature>
<reference evidence="3 4" key="1">
    <citation type="journal article" date="2022" name="Allergy">
        <title>Genome assembly and annotation of Periplaneta americana reveal a comprehensive cockroach allergen profile.</title>
        <authorList>
            <person name="Wang L."/>
            <person name="Xiong Q."/>
            <person name="Saelim N."/>
            <person name="Wang L."/>
            <person name="Nong W."/>
            <person name="Wan A.T."/>
            <person name="Shi M."/>
            <person name="Liu X."/>
            <person name="Cao Q."/>
            <person name="Hui J.H.L."/>
            <person name="Sookrung N."/>
            <person name="Leung T.F."/>
            <person name="Tungtrongchitr A."/>
            <person name="Tsui S.K.W."/>
        </authorList>
    </citation>
    <scope>NUCLEOTIDE SEQUENCE [LARGE SCALE GENOMIC DNA]</scope>
    <source>
        <strain evidence="3">PWHHKU_190912</strain>
    </source>
</reference>
<evidence type="ECO:0000313" key="3">
    <source>
        <dbReference type="EMBL" id="KAJ4447620.1"/>
    </source>
</evidence>
<dbReference type="EMBL" id="JAJSOF020000005">
    <property type="protein sequence ID" value="KAJ4447620.1"/>
    <property type="molecule type" value="Genomic_DNA"/>
</dbReference>
<evidence type="ECO:0000256" key="1">
    <source>
        <dbReference type="SAM" id="MobiDB-lite"/>
    </source>
</evidence>
<name>A0ABQ8TPF2_PERAM</name>
<dbReference type="Proteomes" id="UP001148838">
    <property type="component" value="Unassembled WGS sequence"/>
</dbReference>
<keyword evidence="4" id="KW-1185">Reference proteome</keyword>
<evidence type="ECO:0000313" key="4">
    <source>
        <dbReference type="Proteomes" id="UP001148838"/>
    </source>
</evidence>
<organism evidence="3 4">
    <name type="scientific">Periplaneta americana</name>
    <name type="common">American cockroach</name>
    <name type="synonym">Blatta americana</name>
    <dbReference type="NCBI Taxonomy" id="6978"/>
    <lineage>
        <taxon>Eukaryota</taxon>
        <taxon>Metazoa</taxon>
        <taxon>Ecdysozoa</taxon>
        <taxon>Arthropoda</taxon>
        <taxon>Hexapoda</taxon>
        <taxon>Insecta</taxon>
        <taxon>Pterygota</taxon>
        <taxon>Neoptera</taxon>
        <taxon>Polyneoptera</taxon>
        <taxon>Dictyoptera</taxon>
        <taxon>Blattodea</taxon>
        <taxon>Blattoidea</taxon>
        <taxon>Blattidae</taxon>
        <taxon>Blattinae</taxon>
        <taxon>Periplaneta</taxon>
    </lineage>
</organism>
<feature type="transmembrane region" description="Helical" evidence="2">
    <location>
        <begin position="93"/>
        <end position="110"/>
    </location>
</feature>
<sequence length="124" mass="13271">MAGLCEDGTEPPGSLKAKNGQHGSSEGTGRARVVLLGGEAPDIYAVRAVFCNNCKCIPAIVNFGGANVKVVLSASNHTVLASSCSLFSRRKQITVFIMIVMTMTVFTNSLKHVVYLHDVYQRPT</sequence>
<keyword evidence="2" id="KW-1133">Transmembrane helix</keyword>
<accession>A0ABQ8TPF2</accession>
<keyword evidence="2" id="KW-0472">Membrane</keyword>
<keyword evidence="2" id="KW-0812">Transmembrane</keyword>
<proteinExistence type="predicted"/>
<gene>
    <name evidence="3" type="ORF">ANN_09627</name>
</gene>
<protein>
    <submittedName>
        <fullName evidence="3">Uncharacterized protein</fullName>
    </submittedName>
</protein>
<evidence type="ECO:0000256" key="2">
    <source>
        <dbReference type="SAM" id="Phobius"/>
    </source>
</evidence>
<comment type="caution">
    <text evidence="3">The sequence shown here is derived from an EMBL/GenBank/DDBJ whole genome shotgun (WGS) entry which is preliminary data.</text>
</comment>